<sequence length="188" mass="21014">MMNVKYQGHQEMHVDKNEKRIIVPGKVNGLYFENPARHLIVADEGNEEGKTLFRTDVTPTEFYNALLEIGAEPGDNMVYETAQEQHVEGQPLDIHVVWEGSDQVYSVDDLIEDSKGNSTDFRFAGNIETSKEKGTGCLVCLDSCYISPVSNHTYTFGAIKKRDEVSFPANKDIVPEDGTPVDIIISMK</sequence>
<organism evidence="1 2">
    <name type="scientific">Atopococcus tabaci</name>
    <dbReference type="NCBI Taxonomy" id="269774"/>
    <lineage>
        <taxon>Bacteria</taxon>
        <taxon>Bacillati</taxon>
        <taxon>Bacillota</taxon>
        <taxon>Bacilli</taxon>
        <taxon>Lactobacillales</taxon>
        <taxon>Carnobacteriaceae</taxon>
        <taxon>Atopococcus</taxon>
    </lineage>
</organism>
<dbReference type="Proteomes" id="UP001171751">
    <property type="component" value="Unassembled WGS sequence"/>
</dbReference>
<keyword evidence="2" id="KW-1185">Reference proteome</keyword>
<accession>A0AA43ZSC5</accession>
<dbReference type="InterPro" id="IPR047750">
    <property type="entry name" value="YdjY-like"/>
</dbReference>
<dbReference type="NCBIfam" id="NF040466">
    <property type="entry name" value="ydjY_domain"/>
    <property type="match status" value="1"/>
</dbReference>
<evidence type="ECO:0000313" key="2">
    <source>
        <dbReference type="Proteomes" id="UP001171751"/>
    </source>
</evidence>
<name>A0AA43ZSC5_9LACT</name>
<dbReference type="EMBL" id="JAUNQW010000019">
    <property type="protein sequence ID" value="MDO5457651.1"/>
    <property type="molecule type" value="Genomic_DNA"/>
</dbReference>
<reference evidence="1" key="1">
    <citation type="submission" date="2023-07" db="EMBL/GenBank/DDBJ databases">
        <title>Between Cages and Wild: Unraveling the Impact of Captivity on Animal Microbiomes and Antimicrobial Resistance.</title>
        <authorList>
            <person name="Schmartz G.P."/>
            <person name="Rehner J."/>
            <person name="Schuff M.J."/>
            <person name="Becker S.L."/>
            <person name="Kravczyk M."/>
            <person name="Gurevich A."/>
            <person name="Francke R."/>
            <person name="Mueller R."/>
            <person name="Keller V."/>
            <person name="Keller A."/>
        </authorList>
    </citation>
    <scope>NUCLEOTIDE SEQUENCE</scope>
    <source>
        <strain evidence="1">S39M_St_73</strain>
    </source>
</reference>
<proteinExistence type="predicted"/>
<gene>
    <name evidence="1" type="ORF">Q4F26_04820</name>
</gene>
<protein>
    <submittedName>
        <fullName evidence="1">YdjY domain-containing protein</fullName>
    </submittedName>
</protein>
<dbReference type="AlphaFoldDB" id="A0AA43ZSC5"/>
<comment type="caution">
    <text evidence="1">The sequence shown here is derived from an EMBL/GenBank/DDBJ whole genome shotgun (WGS) entry which is preliminary data.</text>
</comment>
<evidence type="ECO:0000313" key="1">
    <source>
        <dbReference type="EMBL" id="MDO5457651.1"/>
    </source>
</evidence>